<name>A0A931LWB5_FIMGI</name>
<evidence type="ECO:0000256" key="1">
    <source>
        <dbReference type="SAM" id="Phobius"/>
    </source>
</evidence>
<dbReference type="AlphaFoldDB" id="A0A931LWB5"/>
<comment type="caution">
    <text evidence="2">The sequence shown here is derived from an EMBL/GenBank/DDBJ whole genome shotgun (WGS) entry which is preliminary data.</text>
</comment>
<reference evidence="2" key="1">
    <citation type="submission" date="2020-07" db="EMBL/GenBank/DDBJ databases">
        <title>Huge and variable diversity of episymbiotic CPR bacteria and DPANN archaea in groundwater ecosystems.</title>
        <authorList>
            <person name="He C.Y."/>
            <person name="Keren R."/>
            <person name="Whittaker M."/>
            <person name="Farag I.F."/>
            <person name="Doudna J."/>
            <person name="Cate J.H.D."/>
            <person name="Banfield J.F."/>
        </authorList>
    </citation>
    <scope>NUCLEOTIDE SEQUENCE</scope>
    <source>
        <strain evidence="2">NC_groundwater_17_Pr7_B-0.1um_64_12</strain>
    </source>
</reference>
<organism evidence="2 3">
    <name type="scientific">Fimbriimonas ginsengisoli</name>
    <dbReference type="NCBI Taxonomy" id="1005039"/>
    <lineage>
        <taxon>Bacteria</taxon>
        <taxon>Bacillati</taxon>
        <taxon>Armatimonadota</taxon>
        <taxon>Fimbriimonadia</taxon>
        <taxon>Fimbriimonadales</taxon>
        <taxon>Fimbriimonadaceae</taxon>
        <taxon>Fimbriimonas</taxon>
    </lineage>
</organism>
<dbReference type="Gene3D" id="3.30.700.10">
    <property type="entry name" value="Glycoprotein, Type 4 Pilin"/>
    <property type="match status" value="1"/>
</dbReference>
<keyword evidence="1" id="KW-1133">Transmembrane helix</keyword>
<dbReference type="EMBL" id="JACOSL010000021">
    <property type="protein sequence ID" value="MBI1756055.1"/>
    <property type="molecule type" value="Genomic_DNA"/>
</dbReference>
<sequence>MAIIKSAFTLIELLVVIAIIAILSAILFPVLAKAKIAAKKTTSLSNMRQIGLASMLYSSDYGDTAPPLFYFDPSNASYPSTFGLYYWPVLELNYMKNEKVFLDPLDTADDPLISDDGQGHGRFDSNNLYHYLLFGAWPSYGFNYFYLNTKINSPDPNGEGLPFYYVGKSLTTLASPADTVWFAEATAKDVTDPGTGHTTTQPVGYARIDPPSRWQPVSYPNALSQGHLWPRYSQNDTIINVGWADGHVKVASIGKLKGVGPTAATLDIAWNGLAE</sequence>
<evidence type="ECO:0000313" key="2">
    <source>
        <dbReference type="EMBL" id="MBI1756055.1"/>
    </source>
</evidence>
<dbReference type="Pfam" id="PF07963">
    <property type="entry name" value="N_methyl"/>
    <property type="match status" value="1"/>
</dbReference>
<keyword evidence="1" id="KW-0472">Membrane</keyword>
<dbReference type="NCBIfam" id="TIGR02532">
    <property type="entry name" value="IV_pilin_GFxxxE"/>
    <property type="match status" value="1"/>
</dbReference>
<proteinExistence type="predicted"/>
<dbReference type="Proteomes" id="UP000727962">
    <property type="component" value="Unassembled WGS sequence"/>
</dbReference>
<dbReference type="InterPro" id="IPR012902">
    <property type="entry name" value="N_methyl_site"/>
</dbReference>
<keyword evidence="1" id="KW-0812">Transmembrane</keyword>
<dbReference type="InterPro" id="IPR045584">
    <property type="entry name" value="Pilin-like"/>
</dbReference>
<dbReference type="PANTHER" id="PTHR30093">
    <property type="entry name" value="GENERAL SECRETION PATHWAY PROTEIN G"/>
    <property type="match status" value="1"/>
</dbReference>
<dbReference type="PANTHER" id="PTHR30093:SF2">
    <property type="entry name" value="TYPE II SECRETION SYSTEM PROTEIN H"/>
    <property type="match status" value="1"/>
</dbReference>
<evidence type="ECO:0000313" key="3">
    <source>
        <dbReference type="Proteomes" id="UP000727962"/>
    </source>
</evidence>
<gene>
    <name evidence="2" type="ORF">HYR64_02995</name>
</gene>
<dbReference type="SUPFAM" id="SSF54523">
    <property type="entry name" value="Pili subunits"/>
    <property type="match status" value="1"/>
</dbReference>
<accession>A0A931LWB5</accession>
<protein>
    <submittedName>
        <fullName evidence="2">Prepilin-type N-terminal cleavage/methylation domain-containing protein</fullName>
    </submittedName>
</protein>
<feature type="transmembrane region" description="Helical" evidence="1">
    <location>
        <begin position="6"/>
        <end position="31"/>
    </location>
</feature>